<comment type="caution">
    <text evidence="1">The sequence shown here is derived from an EMBL/GenBank/DDBJ whole genome shotgun (WGS) entry which is preliminary data.</text>
</comment>
<organism evidence="1 2">
    <name type="scientific">Acinetobacter vivianii</name>
    <dbReference type="NCBI Taxonomy" id="1776742"/>
    <lineage>
        <taxon>Bacteria</taxon>
        <taxon>Pseudomonadati</taxon>
        <taxon>Pseudomonadota</taxon>
        <taxon>Gammaproteobacteria</taxon>
        <taxon>Moraxellales</taxon>
        <taxon>Moraxellaceae</taxon>
        <taxon>Acinetobacter</taxon>
    </lineage>
</organism>
<reference evidence="1 2" key="1">
    <citation type="submission" date="2013-02" db="EMBL/GenBank/DDBJ databases">
        <title>The Genome Sequence of Acinetobacter sp. NIPH 758.</title>
        <authorList>
            <consortium name="The Broad Institute Genome Sequencing Platform"/>
            <consortium name="The Broad Institute Genome Sequencing Center for Infectious Disease"/>
            <person name="Cerqueira G."/>
            <person name="Feldgarden M."/>
            <person name="Courvalin P."/>
            <person name="Perichon B."/>
            <person name="Grillot-Courvalin C."/>
            <person name="Clermont D."/>
            <person name="Rocha E."/>
            <person name="Yoon E.-J."/>
            <person name="Nemec A."/>
            <person name="Walker B."/>
            <person name="Young S.K."/>
            <person name="Zeng Q."/>
            <person name="Gargeya S."/>
            <person name="Fitzgerald M."/>
            <person name="Haas B."/>
            <person name="Abouelleil A."/>
            <person name="Alvarado L."/>
            <person name="Arachchi H.M."/>
            <person name="Berlin A.M."/>
            <person name="Chapman S.B."/>
            <person name="Dewar J."/>
            <person name="Goldberg J."/>
            <person name="Griggs A."/>
            <person name="Gujja S."/>
            <person name="Hansen M."/>
            <person name="Howarth C."/>
            <person name="Imamovic A."/>
            <person name="Larimer J."/>
            <person name="McCowan C."/>
            <person name="Murphy C."/>
            <person name="Neiman D."/>
            <person name="Pearson M."/>
            <person name="Priest M."/>
            <person name="Roberts A."/>
            <person name="Saif S."/>
            <person name="Shea T."/>
            <person name="Sisk P."/>
            <person name="Sykes S."/>
            <person name="Wortman J."/>
            <person name="Nusbaum C."/>
            <person name="Birren B."/>
        </authorList>
    </citation>
    <scope>NUCLEOTIDE SEQUENCE [LARGE SCALE GENOMIC DNA]</scope>
    <source>
        <strain evidence="1 2">NIPH 758</strain>
    </source>
</reference>
<dbReference type="HOGENOM" id="CLU_3163524_0_0_6"/>
<protein>
    <submittedName>
        <fullName evidence="1">Uncharacterized protein</fullName>
    </submittedName>
</protein>
<dbReference type="Proteomes" id="UP000013049">
    <property type="component" value="Unassembled WGS sequence"/>
</dbReference>
<accession>N8V0G7</accession>
<proteinExistence type="predicted"/>
<dbReference type="AlphaFoldDB" id="N8V0G7"/>
<evidence type="ECO:0000313" key="2">
    <source>
        <dbReference type="Proteomes" id="UP000013049"/>
    </source>
</evidence>
<evidence type="ECO:0000313" key="1">
    <source>
        <dbReference type="EMBL" id="ENU93351.1"/>
    </source>
</evidence>
<gene>
    <name evidence="1" type="ORF">F971_01399</name>
</gene>
<dbReference type="EMBL" id="APPC01000015">
    <property type="protein sequence ID" value="ENU93351.1"/>
    <property type="molecule type" value="Genomic_DNA"/>
</dbReference>
<sequence length="47" mass="5417">MPPLHELKYQDDVDGDLRFEKSFTDYFKCLSNSSYIASSPWRSASAL</sequence>
<name>N8V0G7_9GAMM</name>